<feature type="domain" description="PAS" evidence="6">
    <location>
        <begin position="132"/>
        <end position="205"/>
    </location>
</feature>
<dbReference type="CDD" id="cd00130">
    <property type="entry name" value="PAS"/>
    <property type="match status" value="1"/>
</dbReference>
<evidence type="ECO:0000256" key="1">
    <source>
        <dbReference type="ARBA" id="ARBA00022630"/>
    </source>
</evidence>
<dbReference type="InterPro" id="IPR036388">
    <property type="entry name" value="WH-like_DNA-bd_sf"/>
</dbReference>
<evidence type="ECO:0000313" key="8">
    <source>
        <dbReference type="EMBL" id="SFR36711.1"/>
    </source>
</evidence>
<gene>
    <name evidence="8" type="ORF">SAMN04487947_0503</name>
</gene>
<dbReference type="EMBL" id="FOYT01000001">
    <property type="protein sequence ID" value="SFR36711.1"/>
    <property type="molecule type" value="Genomic_DNA"/>
</dbReference>
<dbReference type="InterPro" id="IPR013324">
    <property type="entry name" value="RNA_pol_sigma_r3/r4-like"/>
</dbReference>
<dbReference type="InterPro" id="IPR007050">
    <property type="entry name" value="HTH_bacterioopsin"/>
</dbReference>
<proteinExistence type="predicted"/>
<dbReference type="Pfam" id="PF04967">
    <property type="entry name" value="HTH_10"/>
    <property type="match status" value="1"/>
</dbReference>
<dbReference type="AlphaFoldDB" id="A0A1I6G3K8"/>
<dbReference type="InterPro" id="IPR031803">
    <property type="entry name" value="BAT_GAF/HTH-assoc"/>
</dbReference>
<keyword evidence="2" id="KW-0288">FMN</keyword>
<sequence length="659" mass="71080">MSDERSPRLLVAVHEDDLFDRVERRLRSTLDADIARWNAGVDATVVDSFDCVVVADDLPDADPGAVVAAAGDVPVVALLRPDGDHSAESVLAAGAADVVLVTETNLFERLGRRVASVLAWREDRAAAERRVTEDLKERAMDEAPVGITIADASLPDDPLVYVNDAFESLTGYDESEALGRNCRYLQGPGTDAEPVAELRRAVDAEESASVELLNYRRDGETFWNRVDIAPVYDADGDLSHYVGFQTDVTDRVRAERAAEHYAAVADRERTRLRGLVDQVENLLVDVTEVLVRAETRAQLEREVCERVAASPSYACAWVGDCDLSPDAVVPKEWAGEAAAAVVGLRVDRQAVDDPVARAVATRSVQTLSDPEGRFHGDVVLPFGSVVAVPLVHSDTLYGVLTVYREGEAPGEPERVALEALGSAVAAAIDAFESRRTLVTDSRLELRIQVADASAPLARLAQANECSLRYRGSVARDDGTVLLFVSPTPADAELVADDVPGVQRVSRLERGGGDALAEVHLDSGSLLSLVAERGARLTDLSVTEAGTVELVVTVTDRSAGRTLIDELSAVAAGVRLDAVRERAGPAATPREFVSMVEDELTERQRTALQLAHLGGFFEWPHGTSGDELAASMDISRSTFHQHLRAAERKLVAAFYRETPN</sequence>
<dbReference type="Gene3D" id="3.30.450.40">
    <property type="match status" value="1"/>
</dbReference>
<dbReference type="SMART" id="SM00086">
    <property type="entry name" value="PAC"/>
    <property type="match status" value="1"/>
</dbReference>
<dbReference type="RefSeq" id="WP_089804275.1">
    <property type="nucleotide sequence ID" value="NZ_FOYT01000001.1"/>
</dbReference>
<dbReference type="SMART" id="SM00091">
    <property type="entry name" value="PAS"/>
    <property type="match status" value="1"/>
</dbReference>
<dbReference type="InterPro" id="IPR035965">
    <property type="entry name" value="PAS-like_dom_sf"/>
</dbReference>
<dbReference type="Proteomes" id="UP000198531">
    <property type="component" value="Unassembled WGS sequence"/>
</dbReference>
<feature type="domain" description="PAC" evidence="7">
    <location>
        <begin position="206"/>
        <end position="260"/>
    </location>
</feature>
<dbReference type="PANTHER" id="PTHR47429:SF2">
    <property type="entry name" value="PROTEIN TWIN LOV 1"/>
    <property type="match status" value="1"/>
</dbReference>
<dbReference type="Pfam" id="PF13185">
    <property type="entry name" value="GAF_2"/>
    <property type="match status" value="1"/>
</dbReference>
<evidence type="ECO:0000256" key="2">
    <source>
        <dbReference type="ARBA" id="ARBA00022643"/>
    </source>
</evidence>
<dbReference type="OrthoDB" id="106505at2157"/>
<evidence type="ECO:0000313" key="9">
    <source>
        <dbReference type="Proteomes" id="UP000198531"/>
    </source>
</evidence>
<dbReference type="InterPro" id="IPR001610">
    <property type="entry name" value="PAC"/>
</dbReference>
<dbReference type="InterPro" id="IPR000014">
    <property type="entry name" value="PAS"/>
</dbReference>
<dbReference type="PROSITE" id="PS50113">
    <property type="entry name" value="PAC"/>
    <property type="match status" value="1"/>
</dbReference>
<evidence type="ECO:0000256" key="4">
    <source>
        <dbReference type="ARBA" id="ARBA00023015"/>
    </source>
</evidence>
<keyword evidence="1" id="KW-0285">Flavoprotein</keyword>
<dbReference type="InterPro" id="IPR003018">
    <property type="entry name" value="GAF"/>
</dbReference>
<keyword evidence="5" id="KW-0804">Transcription</keyword>
<dbReference type="PROSITE" id="PS50112">
    <property type="entry name" value="PAS"/>
    <property type="match status" value="1"/>
</dbReference>
<evidence type="ECO:0000256" key="5">
    <source>
        <dbReference type="ARBA" id="ARBA00023163"/>
    </source>
</evidence>
<name>A0A1I6G3K8_9EURY</name>
<keyword evidence="3" id="KW-0157">Chromophore</keyword>
<evidence type="ECO:0000256" key="3">
    <source>
        <dbReference type="ARBA" id="ARBA00022991"/>
    </source>
</evidence>
<dbReference type="InterPro" id="IPR000700">
    <property type="entry name" value="PAS-assoc_C"/>
</dbReference>
<dbReference type="Pfam" id="PF15915">
    <property type="entry name" value="BAT"/>
    <property type="match status" value="1"/>
</dbReference>
<dbReference type="PANTHER" id="PTHR47429">
    <property type="entry name" value="PROTEIN TWIN LOV 1"/>
    <property type="match status" value="1"/>
</dbReference>
<dbReference type="Pfam" id="PF13426">
    <property type="entry name" value="PAS_9"/>
    <property type="match status" value="1"/>
</dbReference>
<dbReference type="Gene3D" id="3.30.450.20">
    <property type="entry name" value="PAS domain"/>
    <property type="match status" value="1"/>
</dbReference>
<protein>
    <submittedName>
        <fullName evidence="8">PAS domain S-box-containing protein</fullName>
    </submittedName>
</protein>
<dbReference type="SUPFAM" id="SSF88659">
    <property type="entry name" value="Sigma3 and sigma4 domains of RNA polymerase sigma factors"/>
    <property type="match status" value="1"/>
</dbReference>
<reference evidence="9" key="1">
    <citation type="submission" date="2016-10" db="EMBL/GenBank/DDBJ databases">
        <authorList>
            <person name="Varghese N."/>
            <person name="Submissions S."/>
        </authorList>
    </citation>
    <scope>NUCLEOTIDE SEQUENCE [LARGE SCALE GENOMIC DNA]</scope>
    <source>
        <strain evidence="9">CGMCC 1.7736</strain>
    </source>
</reference>
<dbReference type="STRING" id="553469.SAMN04487947_0503"/>
<dbReference type="SUPFAM" id="SSF55781">
    <property type="entry name" value="GAF domain-like"/>
    <property type="match status" value="1"/>
</dbReference>
<evidence type="ECO:0000259" key="7">
    <source>
        <dbReference type="PROSITE" id="PS50113"/>
    </source>
</evidence>
<accession>A0A1I6G3K8</accession>
<organism evidence="8 9">
    <name type="scientific">Halogeometricum rufum</name>
    <dbReference type="NCBI Taxonomy" id="553469"/>
    <lineage>
        <taxon>Archaea</taxon>
        <taxon>Methanobacteriati</taxon>
        <taxon>Methanobacteriota</taxon>
        <taxon>Stenosarchaea group</taxon>
        <taxon>Halobacteria</taxon>
        <taxon>Halobacteriales</taxon>
        <taxon>Haloferacaceae</taxon>
        <taxon>Halogeometricum</taxon>
    </lineage>
</organism>
<evidence type="ECO:0000259" key="6">
    <source>
        <dbReference type="PROSITE" id="PS50112"/>
    </source>
</evidence>
<dbReference type="Gene3D" id="1.10.10.10">
    <property type="entry name" value="Winged helix-like DNA-binding domain superfamily/Winged helix DNA-binding domain"/>
    <property type="match status" value="1"/>
</dbReference>
<keyword evidence="9" id="KW-1185">Reference proteome</keyword>
<dbReference type="SUPFAM" id="SSF55785">
    <property type="entry name" value="PYP-like sensor domain (PAS domain)"/>
    <property type="match status" value="1"/>
</dbReference>
<dbReference type="NCBIfam" id="TIGR00229">
    <property type="entry name" value="sensory_box"/>
    <property type="match status" value="1"/>
</dbReference>
<keyword evidence="4" id="KW-0805">Transcription regulation</keyword>
<dbReference type="InterPro" id="IPR029016">
    <property type="entry name" value="GAF-like_dom_sf"/>
</dbReference>